<accession>A0AAW9RT35</accession>
<organism evidence="2 3">
    <name type="scientific">Microbaculum marinum</name>
    <dbReference type="NCBI Taxonomy" id="1764581"/>
    <lineage>
        <taxon>Bacteria</taxon>
        <taxon>Pseudomonadati</taxon>
        <taxon>Pseudomonadota</taxon>
        <taxon>Alphaproteobacteria</taxon>
        <taxon>Hyphomicrobiales</taxon>
        <taxon>Tepidamorphaceae</taxon>
        <taxon>Microbaculum</taxon>
    </lineage>
</organism>
<dbReference type="AlphaFoldDB" id="A0AAW9RT35"/>
<feature type="domain" description="CHAD" evidence="1">
    <location>
        <begin position="9"/>
        <end position="291"/>
    </location>
</feature>
<evidence type="ECO:0000313" key="2">
    <source>
        <dbReference type="EMBL" id="MEJ8571445.1"/>
    </source>
</evidence>
<gene>
    <name evidence="2" type="ORF">V3328_08175</name>
</gene>
<dbReference type="Pfam" id="PF05235">
    <property type="entry name" value="CHAD"/>
    <property type="match status" value="1"/>
</dbReference>
<sequence length="309" mass="35483">MAYRFKLSDASVEAGVRRIALDQIDKAIAEIDDAEADQHETVHQFRKRCKKLRGLIRLVRPAFPAYADENAAFRDAARTLSPVRDSEALIETYDALMDRFDDQVERRAFASIRRRMTWRQRDTVRKRDISEKIEAARDMLVAARSRAGDWRIKDGDFGDTIGAGLAKTYRRARKAMRSAVRSGDPAEFHEWRKRVKYHRYHTRLLTPMWDGPLEAHRQAAETLSDILGDHHDLAVLQDVLSHDPEAYGNPADVEAMIGLAQRRQETLAAEAGPLGAKLLAEPPDKLARRWQAYWTAWTRQRREQRSLAA</sequence>
<dbReference type="Gene3D" id="1.40.20.10">
    <property type="entry name" value="CHAD domain"/>
    <property type="match status" value="1"/>
</dbReference>
<dbReference type="Proteomes" id="UP001378188">
    <property type="component" value="Unassembled WGS sequence"/>
</dbReference>
<dbReference type="InterPro" id="IPR038186">
    <property type="entry name" value="CHAD_dom_sf"/>
</dbReference>
<name>A0AAW9RT35_9HYPH</name>
<evidence type="ECO:0000259" key="1">
    <source>
        <dbReference type="PROSITE" id="PS51708"/>
    </source>
</evidence>
<dbReference type="SMART" id="SM00880">
    <property type="entry name" value="CHAD"/>
    <property type="match status" value="1"/>
</dbReference>
<dbReference type="RefSeq" id="WP_340329146.1">
    <property type="nucleotide sequence ID" value="NZ_JAZHOF010000003.1"/>
</dbReference>
<dbReference type="PROSITE" id="PS51708">
    <property type="entry name" value="CHAD"/>
    <property type="match status" value="1"/>
</dbReference>
<proteinExistence type="predicted"/>
<comment type="caution">
    <text evidence="2">The sequence shown here is derived from an EMBL/GenBank/DDBJ whole genome shotgun (WGS) entry which is preliminary data.</text>
</comment>
<reference evidence="2 3" key="1">
    <citation type="submission" date="2024-02" db="EMBL/GenBank/DDBJ databases">
        <title>Genome analysis and characterization of Microbaculum marinisediminis sp. nov., isolated from marine sediment.</title>
        <authorList>
            <person name="Du Z.-J."/>
            <person name="Ye Y.-Q."/>
            <person name="Zhang Z.-R."/>
            <person name="Yuan S.-M."/>
            <person name="Zhang X.-Y."/>
        </authorList>
    </citation>
    <scope>NUCLEOTIDE SEQUENCE [LARGE SCALE GENOMIC DNA]</scope>
    <source>
        <strain evidence="2 3">SDUM1044001</strain>
    </source>
</reference>
<keyword evidence="3" id="KW-1185">Reference proteome</keyword>
<dbReference type="InterPro" id="IPR007899">
    <property type="entry name" value="CHAD_dom"/>
</dbReference>
<evidence type="ECO:0000313" key="3">
    <source>
        <dbReference type="Proteomes" id="UP001378188"/>
    </source>
</evidence>
<dbReference type="PANTHER" id="PTHR39339">
    <property type="entry name" value="SLR1444 PROTEIN"/>
    <property type="match status" value="1"/>
</dbReference>
<dbReference type="EMBL" id="JAZHOF010000003">
    <property type="protein sequence ID" value="MEJ8571445.1"/>
    <property type="molecule type" value="Genomic_DNA"/>
</dbReference>
<protein>
    <submittedName>
        <fullName evidence="2">CHAD domain-containing protein</fullName>
    </submittedName>
</protein>
<dbReference type="PANTHER" id="PTHR39339:SF1">
    <property type="entry name" value="CHAD DOMAIN-CONTAINING PROTEIN"/>
    <property type="match status" value="1"/>
</dbReference>